<feature type="region of interest" description="Disordered" evidence="1">
    <location>
        <begin position="128"/>
        <end position="216"/>
    </location>
</feature>
<organism evidence="2 3">
    <name type="scientific">Mycena metata</name>
    <dbReference type="NCBI Taxonomy" id="1033252"/>
    <lineage>
        <taxon>Eukaryota</taxon>
        <taxon>Fungi</taxon>
        <taxon>Dikarya</taxon>
        <taxon>Basidiomycota</taxon>
        <taxon>Agaricomycotina</taxon>
        <taxon>Agaricomycetes</taxon>
        <taxon>Agaricomycetidae</taxon>
        <taxon>Agaricales</taxon>
        <taxon>Marasmiineae</taxon>
        <taxon>Mycenaceae</taxon>
        <taxon>Mycena</taxon>
    </lineage>
</organism>
<evidence type="ECO:0000313" key="2">
    <source>
        <dbReference type="EMBL" id="KAJ7763809.1"/>
    </source>
</evidence>
<sequence>MSFQTVQCEADERRLSVNHTVNACDLRKMDRARLIPDRGPGMHSGCGEKISVLGAHSTRVAHARPRSRPQSAKAKTDSTYSRPRTHTPRAVVIPASTSAGSTHDTIKVSTVARPKADAPSATHTIFAVVVTPKKDTPSKEKKQEKSTRDAGAARSTHPPRAAEERYRAPLAQTLRLPNAAATTRPGHTTVETAGPKCSETTAARTSPSPGPNEEKIRPPYILAIRRPRPHFDQSRPRYCTSIDLFKRELTRESPAILLDNSSASLRQTEDIQMKLSAEFRTLFSRGKEAAMGSNWTNLPVGWGAGGVSEADIWKELVSNLETEPRMGQRDDHESLNNDAARDVAAIAGGPAEYKYRSMSLVG</sequence>
<dbReference type="Proteomes" id="UP001215598">
    <property type="component" value="Unassembled WGS sequence"/>
</dbReference>
<dbReference type="EMBL" id="JARKIB010000029">
    <property type="protein sequence ID" value="KAJ7763809.1"/>
    <property type="molecule type" value="Genomic_DNA"/>
</dbReference>
<comment type="caution">
    <text evidence="2">The sequence shown here is derived from an EMBL/GenBank/DDBJ whole genome shotgun (WGS) entry which is preliminary data.</text>
</comment>
<proteinExistence type="predicted"/>
<feature type="compositionally biased region" description="Polar residues" evidence="1">
    <location>
        <begin position="198"/>
        <end position="207"/>
    </location>
</feature>
<feature type="region of interest" description="Disordered" evidence="1">
    <location>
        <begin position="58"/>
        <end position="86"/>
    </location>
</feature>
<evidence type="ECO:0000256" key="1">
    <source>
        <dbReference type="SAM" id="MobiDB-lite"/>
    </source>
</evidence>
<dbReference type="AlphaFoldDB" id="A0AAD7NK62"/>
<keyword evidence="3" id="KW-1185">Reference proteome</keyword>
<name>A0AAD7NK62_9AGAR</name>
<evidence type="ECO:0000313" key="3">
    <source>
        <dbReference type="Proteomes" id="UP001215598"/>
    </source>
</evidence>
<gene>
    <name evidence="2" type="ORF">B0H16DRAFT_1455062</name>
</gene>
<reference evidence="2" key="1">
    <citation type="submission" date="2023-03" db="EMBL/GenBank/DDBJ databases">
        <title>Massive genome expansion in bonnet fungi (Mycena s.s.) driven by repeated elements and novel gene families across ecological guilds.</title>
        <authorList>
            <consortium name="Lawrence Berkeley National Laboratory"/>
            <person name="Harder C.B."/>
            <person name="Miyauchi S."/>
            <person name="Viragh M."/>
            <person name="Kuo A."/>
            <person name="Thoen E."/>
            <person name="Andreopoulos B."/>
            <person name="Lu D."/>
            <person name="Skrede I."/>
            <person name="Drula E."/>
            <person name="Henrissat B."/>
            <person name="Morin E."/>
            <person name="Kohler A."/>
            <person name="Barry K."/>
            <person name="LaButti K."/>
            <person name="Morin E."/>
            <person name="Salamov A."/>
            <person name="Lipzen A."/>
            <person name="Mereny Z."/>
            <person name="Hegedus B."/>
            <person name="Baldrian P."/>
            <person name="Stursova M."/>
            <person name="Weitz H."/>
            <person name="Taylor A."/>
            <person name="Grigoriev I.V."/>
            <person name="Nagy L.G."/>
            <person name="Martin F."/>
            <person name="Kauserud H."/>
        </authorList>
    </citation>
    <scope>NUCLEOTIDE SEQUENCE</scope>
    <source>
        <strain evidence="2">CBHHK182m</strain>
    </source>
</reference>
<protein>
    <submittedName>
        <fullName evidence="2">Uncharacterized protein</fullName>
    </submittedName>
</protein>
<accession>A0AAD7NK62</accession>
<feature type="compositionally biased region" description="Basic and acidic residues" evidence="1">
    <location>
        <begin position="132"/>
        <end position="148"/>
    </location>
</feature>